<accession>A0A1Q2M9X5</accession>
<keyword evidence="1" id="KW-0408">Iron</keyword>
<dbReference type="EMBL" id="CP019650">
    <property type="protein sequence ID" value="AQQ69470.1"/>
    <property type="molecule type" value="Genomic_DNA"/>
</dbReference>
<organism evidence="5 6">
    <name type="scientific">Microbulbifer agarilyticus</name>
    <dbReference type="NCBI Taxonomy" id="260552"/>
    <lineage>
        <taxon>Bacteria</taxon>
        <taxon>Pseudomonadati</taxon>
        <taxon>Pseudomonadota</taxon>
        <taxon>Gammaproteobacteria</taxon>
        <taxon>Cellvibrionales</taxon>
        <taxon>Microbulbiferaceae</taxon>
        <taxon>Microbulbifer</taxon>
    </lineage>
</organism>
<evidence type="ECO:0000256" key="1">
    <source>
        <dbReference type="ARBA" id="ARBA00023004"/>
    </source>
</evidence>
<dbReference type="GO" id="GO:0016829">
    <property type="term" value="F:lyase activity"/>
    <property type="evidence" value="ECO:0007669"/>
    <property type="project" value="UniProtKB-KW"/>
</dbReference>
<dbReference type="PANTHER" id="PTHR36577:SF3">
    <property type="entry name" value="DUF521 DOMAIN PROTEIN (AFU_ORTHOLOGUE AFUA_6G00490)"/>
    <property type="match status" value="1"/>
</dbReference>
<feature type="region of interest" description="Disordered" evidence="3">
    <location>
        <begin position="1"/>
        <end position="24"/>
    </location>
</feature>
<dbReference type="Proteomes" id="UP000188219">
    <property type="component" value="Chromosome"/>
</dbReference>
<evidence type="ECO:0000313" key="5">
    <source>
        <dbReference type="EMBL" id="AQQ69470.1"/>
    </source>
</evidence>
<evidence type="ECO:0000256" key="3">
    <source>
        <dbReference type="SAM" id="MobiDB-lite"/>
    </source>
</evidence>
<gene>
    <name evidence="5" type="ORF">Mag101_08935</name>
</gene>
<dbReference type="KEGG" id="maga:Mag101_08935"/>
<keyword evidence="2" id="KW-0456">Lyase</keyword>
<reference evidence="5" key="1">
    <citation type="submission" date="2017-02" db="EMBL/GenBank/DDBJ databases">
        <title>Genome of Microbulbifer agarilyticus GP101.</title>
        <authorList>
            <person name="Jung J."/>
            <person name="Bae S.S."/>
            <person name="Baek K."/>
        </authorList>
    </citation>
    <scope>NUCLEOTIDE SEQUENCE [LARGE SCALE GENOMIC DNA]</scope>
    <source>
        <strain evidence="5">GP101</strain>
    </source>
</reference>
<dbReference type="InterPro" id="IPR007506">
    <property type="entry name" value="PMDh-L-like_dom"/>
</dbReference>
<proteinExistence type="predicted"/>
<feature type="domain" description="Phosphomevalonate dehydratase large subunit-like" evidence="4">
    <location>
        <begin position="25"/>
        <end position="431"/>
    </location>
</feature>
<dbReference type="AlphaFoldDB" id="A0A1Q2M9X5"/>
<evidence type="ECO:0000313" key="6">
    <source>
        <dbReference type="Proteomes" id="UP000188219"/>
    </source>
</evidence>
<dbReference type="PANTHER" id="PTHR36577">
    <property type="entry name" value="DUF521 DOMAIN PROTEIN (AFU_ORTHOLOGUE AFUA_6G00490)"/>
    <property type="match status" value="1"/>
</dbReference>
<protein>
    <recommendedName>
        <fullName evidence="4">Phosphomevalonate dehydratase large subunit-like domain-containing protein</fullName>
    </recommendedName>
</protein>
<evidence type="ECO:0000256" key="2">
    <source>
        <dbReference type="ARBA" id="ARBA00023239"/>
    </source>
</evidence>
<dbReference type="Pfam" id="PF04412">
    <property type="entry name" value="AcnX"/>
    <property type="match status" value="1"/>
</dbReference>
<keyword evidence="6" id="KW-1185">Reference proteome</keyword>
<sequence>MSKPSGKSVVAGGPADKTDSKPYQMPLTQEEQDMLGGSKGPEMAKLMKILVAHGNAFGADKLVELGGRPHSSMYFGTEYMASLIGIFDEVAKAGLKSYAPYTVNPRPYDAYNVNNNPTDMQLIYEGYARQRDVDWVHVRLGSPDLNYRSCACYVPEIGNAPKPGTYVAWAESSAVNYGNSALGLRTNRNATGMELLCAIVGKAPRFGLMTDEGRKAKWLIDVKTSKEPDWGVIGTAIGRKCVEDVPFIAGLDSYFGGKITNENMHKLKAMGSATASSGAVGLYHVEGVTPDAQQQERKLLLDGYQTYVIDDAEQERIRGTFENQWTKKDHAPTHCFIGCPHNTYDEILQWGTNVTKALEKNGKNEAAIPVYLFCANVVRDHLVEEHPELVGRMKQAGMKFTNMCSVSYAGMKGFSERVFGVTNSAKTRNYSTLRYFPDDVLLEIIVTGEIPKNA</sequence>
<evidence type="ECO:0000259" key="4">
    <source>
        <dbReference type="Pfam" id="PF04412"/>
    </source>
</evidence>
<dbReference type="STRING" id="260552.Mag101_08935"/>
<name>A0A1Q2M9X5_9GAMM</name>